<accession>A0A2S2QXN2</accession>
<reference evidence="1" key="1">
    <citation type="submission" date="2018-04" db="EMBL/GenBank/DDBJ databases">
        <title>Transcriptome assembly of Sipha flava.</title>
        <authorList>
            <person name="Scully E.D."/>
            <person name="Geib S.M."/>
            <person name="Palmer N.A."/>
            <person name="Koch K."/>
            <person name="Bradshaw J."/>
            <person name="Heng-Moss T."/>
            <person name="Sarath G."/>
        </authorList>
    </citation>
    <scope>NUCLEOTIDE SEQUENCE</scope>
</reference>
<proteinExistence type="predicted"/>
<sequence length="118" mass="13909">MIVVYVVVFALLKNSQKWTTTVFLLYPSYIYIYMLFKYGSDKWEWIHDILRPGKIDVAHKARFSLLRKTLIHTKTVFKNYKRSGPHEYPAIISIHPLPPACDYMYVPMQMRGPSPNGR</sequence>
<evidence type="ECO:0000313" key="1">
    <source>
        <dbReference type="EMBL" id="MBY82516.1"/>
    </source>
</evidence>
<gene>
    <name evidence="1" type="ORF">g.16851</name>
</gene>
<organism evidence="1">
    <name type="scientific">Sipha flava</name>
    <name type="common">yellow sugarcane aphid</name>
    <dbReference type="NCBI Taxonomy" id="143950"/>
    <lineage>
        <taxon>Eukaryota</taxon>
        <taxon>Metazoa</taxon>
        <taxon>Ecdysozoa</taxon>
        <taxon>Arthropoda</taxon>
        <taxon>Hexapoda</taxon>
        <taxon>Insecta</taxon>
        <taxon>Pterygota</taxon>
        <taxon>Neoptera</taxon>
        <taxon>Paraneoptera</taxon>
        <taxon>Hemiptera</taxon>
        <taxon>Sternorrhyncha</taxon>
        <taxon>Aphidomorpha</taxon>
        <taxon>Aphidoidea</taxon>
        <taxon>Aphididae</taxon>
        <taxon>Sipha</taxon>
    </lineage>
</organism>
<dbReference type="EMBL" id="GGMS01013313">
    <property type="protein sequence ID" value="MBY82516.1"/>
    <property type="molecule type" value="Transcribed_RNA"/>
</dbReference>
<dbReference type="AlphaFoldDB" id="A0A2S2QXN2"/>
<name>A0A2S2QXN2_9HEMI</name>
<protein>
    <submittedName>
        <fullName evidence="1">Uncharacterized protein</fullName>
    </submittedName>
</protein>